<gene>
    <name evidence="3" type="ORF">EZJ19_12785</name>
</gene>
<evidence type="ECO:0000313" key="3">
    <source>
        <dbReference type="EMBL" id="TCJ12216.1"/>
    </source>
</evidence>
<evidence type="ECO:0008006" key="5">
    <source>
        <dbReference type="Google" id="ProtNLM"/>
    </source>
</evidence>
<keyword evidence="4" id="KW-1185">Reference proteome</keyword>
<name>A0A4V2NV63_9PROT</name>
<dbReference type="Proteomes" id="UP000295443">
    <property type="component" value="Unassembled WGS sequence"/>
</dbReference>
<sequence>MQTLVPSLSAASRSPAPRAPRRSSASTTPAAIATRLSARLLVLACLAGATPARAADGVPPSCIGAYDQLRAGKLSEAAAGMAECGAASRPGPARTVLLYDRVRVLDRLGRADEARAQLLALTDKADFETGLADEVSGPGAWSRDPELVRARRATGVNRADLLLDLAWRALRAKDAKGAVDWAERSARHALTRFRPEAEWLPMDRDAGCAIALRGFARADLGDDQGALVDIVRGYIRGCDKLPVAEKAGLLGEDSRRRVDELKRRFDALQDEVRRVTEANR</sequence>
<feature type="coiled-coil region" evidence="1">
    <location>
        <begin position="251"/>
        <end position="278"/>
    </location>
</feature>
<protein>
    <recommendedName>
        <fullName evidence="5">Tetratricopeptide repeat protein</fullName>
    </recommendedName>
</protein>
<feature type="non-terminal residue" evidence="3">
    <location>
        <position position="280"/>
    </location>
</feature>
<dbReference type="EMBL" id="SJZB01000045">
    <property type="protein sequence ID" value="TCJ12216.1"/>
    <property type="molecule type" value="Genomic_DNA"/>
</dbReference>
<proteinExistence type="predicted"/>
<comment type="caution">
    <text evidence="3">The sequence shown here is derived from an EMBL/GenBank/DDBJ whole genome shotgun (WGS) entry which is preliminary data.</text>
</comment>
<evidence type="ECO:0000256" key="1">
    <source>
        <dbReference type="SAM" id="Coils"/>
    </source>
</evidence>
<dbReference type="AlphaFoldDB" id="A0A4V2NV63"/>
<feature type="region of interest" description="Disordered" evidence="2">
    <location>
        <begin position="1"/>
        <end position="28"/>
    </location>
</feature>
<dbReference type="RefSeq" id="WP_131448182.1">
    <property type="nucleotide sequence ID" value="NZ_SJZB01000045.1"/>
</dbReference>
<reference evidence="3 4" key="1">
    <citation type="submission" date="2019-03" db="EMBL/GenBank/DDBJ databases">
        <title>Genome sequence of Thiobacillaceae bacterium LSR1, a sulfur-oxidizing bacterium isolated from freshwater sediment.</title>
        <authorList>
            <person name="Li S."/>
        </authorList>
    </citation>
    <scope>NUCLEOTIDE SEQUENCE [LARGE SCALE GENOMIC DNA]</scope>
    <source>
        <strain evidence="3 4">LSR1</strain>
    </source>
</reference>
<accession>A0A4V2NV63</accession>
<evidence type="ECO:0000313" key="4">
    <source>
        <dbReference type="Proteomes" id="UP000295443"/>
    </source>
</evidence>
<evidence type="ECO:0000256" key="2">
    <source>
        <dbReference type="SAM" id="MobiDB-lite"/>
    </source>
</evidence>
<organism evidence="3 4">
    <name type="scientific">Parasulfuritortus cantonensis</name>
    <dbReference type="NCBI Taxonomy" id="2528202"/>
    <lineage>
        <taxon>Bacteria</taxon>
        <taxon>Pseudomonadati</taxon>
        <taxon>Pseudomonadota</taxon>
        <taxon>Betaproteobacteria</taxon>
        <taxon>Nitrosomonadales</taxon>
        <taxon>Thiobacillaceae</taxon>
        <taxon>Parasulfuritortus</taxon>
    </lineage>
</organism>
<keyword evidence="1" id="KW-0175">Coiled coil</keyword>